<keyword evidence="2" id="KW-1185">Reference proteome</keyword>
<dbReference type="EMBL" id="LBMM01007651">
    <property type="protein sequence ID" value="KMQ89544.1"/>
    <property type="molecule type" value="Genomic_DNA"/>
</dbReference>
<reference evidence="1 2" key="1">
    <citation type="submission" date="2015-04" db="EMBL/GenBank/DDBJ databases">
        <title>Lasius niger genome sequencing.</title>
        <authorList>
            <person name="Konorov E.A."/>
            <person name="Nikitin M.A."/>
            <person name="Kirill M.V."/>
            <person name="Chang P."/>
        </authorList>
    </citation>
    <scope>NUCLEOTIDE SEQUENCE [LARGE SCALE GENOMIC DNA]</scope>
    <source>
        <tissue evidence="1">Whole</tissue>
    </source>
</reference>
<dbReference type="AlphaFoldDB" id="A0A0J7KH22"/>
<organism evidence="1 2">
    <name type="scientific">Lasius niger</name>
    <name type="common">Black garden ant</name>
    <dbReference type="NCBI Taxonomy" id="67767"/>
    <lineage>
        <taxon>Eukaryota</taxon>
        <taxon>Metazoa</taxon>
        <taxon>Ecdysozoa</taxon>
        <taxon>Arthropoda</taxon>
        <taxon>Hexapoda</taxon>
        <taxon>Insecta</taxon>
        <taxon>Pterygota</taxon>
        <taxon>Neoptera</taxon>
        <taxon>Endopterygota</taxon>
        <taxon>Hymenoptera</taxon>
        <taxon>Apocrita</taxon>
        <taxon>Aculeata</taxon>
        <taxon>Formicoidea</taxon>
        <taxon>Formicidae</taxon>
        <taxon>Formicinae</taxon>
        <taxon>Lasius</taxon>
        <taxon>Lasius</taxon>
    </lineage>
</organism>
<dbReference type="GO" id="GO:0003676">
    <property type="term" value="F:nucleic acid binding"/>
    <property type="evidence" value="ECO:0007669"/>
    <property type="project" value="InterPro"/>
</dbReference>
<evidence type="ECO:0000313" key="2">
    <source>
        <dbReference type="Proteomes" id="UP000036403"/>
    </source>
</evidence>
<comment type="caution">
    <text evidence="1">The sequence shown here is derived from an EMBL/GenBank/DDBJ whole genome shotgun (WGS) entry which is preliminary data.</text>
</comment>
<dbReference type="SUPFAM" id="SSF57756">
    <property type="entry name" value="Retrovirus zinc finger-like domains"/>
    <property type="match status" value="1"/>
</dbReference>
<gene>
    <name evidence="1" type="ORF">RF55_10818</name>
</gene>
<dbReference type="PaxDb" id="67767-A0A0J7KH22"/>
<protein>
    <submittedName>
        <fullName evidence="1">Putative 50 kDa protein in type i retrotransposable element r1dm</fullName>
    </submittedName>
</protein>
<dbReference type="OrthoDB" id="8122238at2759"/>
<dbReference type="InterPro" id="IPR036875">
    <property type="entry name" value="Znf_CCHC_sf"/>
</dbReference>
<name>A0A0J7KH22_LASNI</name>
<sequence>MRVRQTRPRPWWLKWLRQWVAILRAVFSVPSRPLQVLGRRLLILGMPVGRRPYAVRAPGVAAVPQPPSGRRHEGRNQTRLETIEVVPGKNLDVNIPDSEATCKAVLSSIKPNEAAIKIDRVIKGCNKTVRIVADKIGRLKPMLNNLGMEVKNVDKLNPRLRIRDIPSGTDKSSFVKDLIKQNLEEISDDNVRLVYWSPAKGRMSPVAVIEISPDTRVRLLNQSRVYLGWSSCRVADHLRILQCFKCLGFGHTANNCQARVDICGHCGEGHESRACPRTGTHILNVGRLDDFVYPICLRSFTSKIGLGLHKKKRHPVEYNEDIVVARVKPQWTDEEIRLLAMEEAGAPPQTRSIIIIYWRNMVKINH</sequence>
<dbReference type="GO" id="GO:0008270">
    <property type="term" value="F:zinc ion binding"/>
    <property type="evidence" value="ECO:0007669"/>
    <property type="project" value="InterPro"/>
</dbReference>
<accession>A0A0J7KH22</accession>
<dbReference type="Proteomes" id="UP000036403">
    <property type="component" value="Unassembled WGS sequence"/>
</dbReference>
<proteinExistence type="predicted"/>
<dbReference type="Gene3D" id="4.10.60.10">
    <property type="entry name" value="Zinc finger, CCHC-type"/>
    <property type="match status" value="1"/>
</dbReference>
<evidence type="ECO:0000313" key="1">
    <source>
        <dbReference type="EMBL" id="KMQ89544.1"/>
    </source>
</evidence>